<reference evidence="1 2" key="1">
    <citation type="journal article" date="2019" name="Sci. Rep.">
        <title>Orb-weaving spider Araneus ventricosus genome elucidates the spidroin gene catalogue.</title>
        <authorList>
            <person name="Kono N."/>
            <person name="Nakamura H."/>
            <person name="Ohtoshi R."/>
            <person name="Moran D.A.P."/>
            <person name="Shinohara A."/>
            <person name="Yoshida Y."/>
            <person name="Fujiwara M."/>
            <person name="Mori M."/>
            <person name="Tomita M."/>
            <person name="Arakawa K."/>
        </authorList>
    </citation>
    <scope>NUCLEOTIDE SEQUENCE [LARGE SCALE GENOMIC DNA]</scope>
</reference>
<proteinExistence type="predicted"/>
<comment type="caution">
    <text evidence="1">The sequence shown here is derived from an EMBL/GenBank/DDBJ whole genome shotgun (WGS) entry which is preliminary data.</text>
</comment>
<evidence type="ECO:0000313" key="2">
    <source>
        <dbReference type="Proteomes" id="UP000499080"/>
    </source>
</evidence>
<organism evidence="1 2">
    <name type="scientific">Araneus ventricosus</name>
    <name type="common">Orbweaver spider</name>
    <name type="synonym">Epeira ventricosa</name>
    <dbReference type="NCBI Taxonomy" id="182803"/>
    <lineage>
        <taxon>Eukaryota</taxon>
        <taxon>Metazoa</taxon>
        <taxon>Ecdysozoa</taxon>
        <taxon>Arthropoda</taxon>
        <taxon>Chelicerata</taxon>
        <taxon>Arachnida</taxon>
        <taxon>Araneae</taxon>
        <taxon>Araneomorphae</taxon>
        <taxon>Entelegynae</taxon>
        <taxon>Araneoidea</taxon>
        <taxon>Araneidae</taxon>
        <taxon>Araneus</taxon>
    </lineage>
</organism>
<dbReference type="AlphaFoldDB" id="A0A4Y2TIL8"/>
<protein>
    <submittedName>
        <fullName evidence="1">Uncharacterized protein</fullName>
    </submittedName>
</protein>
<feature type="non-terminal residue" evidence="1">
    <location>
        <position position="39"/>
    </location>
</feature>
<accession>A0A4Y2TIL8</accession>
<sequence length="39" mass="4490">MLKFVKTALDIDGLVEEHNQELTTEELMELLCVSQQEIV</sequence>
<evidence type="ECO:0000313" key="1">
    <source>
        <dbReference type="EMBL" id="GBO00485.1"/>
    </source>
</evidence>
<name>A0A4Y2TIL8_ARAVE</name>
<dbReference type="Proteomes" id="UP000499080">
    <property type="component" value="Unassembled WGS sequence"/>
</dbReference>
<gene>
    <name evidence="1" type="ORF">AVEN_271399_1</name>
</gene>
<dbReference type="EMBL" id="BGPR01028982">
    <property type="protein sequence ID" value="GBO00485.1"/>
    <property type="molecule type" value="Genomic_DNA"/>
</dbReference>
<keyword evidence="2" id="KW-1185">Reference proteome</keyword>